<dbReference type="NCBIfam" id="NF005686">
    <property type="entry name" value="PRK07486.1"/>
    <property type="match status" value="1"/>
</dbReference>
<accession>A0A919C9U4</accession>
<dbReference type="InterPro" id="IPR036928">
    <property type="entry name" value="AS_sf"/>
</dbReference>
<evidence type="ECO:0000313" key="3">
    <source>
        <dbReference type="Proteomes" id="UP000638353"/>
    </source>
</evidence>
<dbReference type="Pfam" id="PF01425">
    <property type="entry name" value="Amidase"/>
    <property type="match status" value="1"/>
</dbReference>
<dbReference type="GO" id="GO:0003824">
    <property type="term" value="F:catalytic activity"/>
    <property type="evidence" value="ECO:0007669"/>
    <property type="project" value="InterPro"/>
</dbReference>
<dbReference type="SUPFAM" id="SSF75304">
    <property type="entry name" value="Amidase signature (AS) enzymes"/>
    <property type="match status" value="1"/>
</dbReference>
<feature type="domain" description="Amidase" evidence="1">
    <location>
        <begin position="27"/>
        <end position="452"/>
    </location>
</feature>
<proteinExistence type="predicted"/>
<comment type="caution">
    <text evidence="2">The sequence shown here is derived from an EMBL/GenBank/DDBJ whole genome shotgun (WGS) entry which is preliminary data.</text>
</comment>
<dbReference type="EMBL" id="BMVC01000004">
    <property type="protein sequence ID" value="GHC89462.1"/>
    <property type="molecule type" value="Genomic_DNA"/>
</dbReference>
<dbReference type="AlphaFoldDB" id="A0A919C9U4"/>
<dbReference type="Gene3D" id="3.90.1300.10">
    <property type="entry name" value="Amidase signature (AS) domain"/>
    <property type="match status" value="1"/>
</dbReference>
<protein>
    <submittedName>
        <fullName evidence="2">Amidase</fullName>
    </submittedName>
</protein>
<evidence type="ECO:0000259" key="1">
    <source>
        <dbReference type="Pfam" id="PF01425"/>
    </source>
</evidence>
<name>A0A919C9U4_9ACTN</name>
<dbReference type="InterPro" id="IPR000120">
    <property type="entry name" value="Amidase"/>
</dbReference>
<sequence length="474" mass="50049">MTDDDLCHSDATDLAARIRRRELSAREVVRAHLDRIDRVNPAINAVVTLDPEGALAAAAAADEHLARGGEAGPLHGLPIAFKDTHLTRGMRTTHGSPLHATDVPDHDELLVERIRAAGAIRIGKTNVPEFAAGSHTYNPVFGTTRNPYDPTRSAGGSSGGAAAALAAGLQPLADGSDMGGSLRNPASFCNVVGLRPTPGRVPTETGSNLWDTLAVAGPMGRTVADTALLLSVMAGPDPRSPISLEEPGSAFRTVRERDLTGLRVAWAPDLGGRVPVDPEVLAVLAPQLRVFEELGCRIEEACPELDAAEDVFRTLRAHEFALGLGDTLDASRDALKASIVWNVEEGRRLTGPDLARATAAHSRLHLAAVDFFSRYDVLLAPVSQVAPFDAELEYPQVIAGQAQHTYLDWMRSAYFVSVLGAPALSVPAGFTPEGLPVGMQIVGAPRAERTLLEVGAAYEAATGHGLRRPGLPVA</sequence>
<evidence type="ECO:0000313" key="2">
    <source>
        <dbReference type="EMBL" id="GHC89462.1"/>
    </source>
</evidence>
<dbReference type="Proteomes" id="UP000638353">
    <property type="component" value="Unassembled WGS sequence"/>
</dbReference>
<dbReference type="RefSeq" id="WP_189823431.1">
    <property type="nucleotide sequence ID" value="NZ_BMVC01000004.1"/>
</dbReference>
<organism evidence="2 3">
    <name type="scientific">Streptomyces finlayi</name>
    <dbReference type="NCBI Taxonomy" id="67296"/>
    <lineage>
        <taxon>Bacteria</taxon>
        <taxon>Bacillati</taxon>
        <taxon>Actinomycetota</taxon>
        <taxon>Actinomycetes</taxon>
        <taxon>Kitasatosporales</taxon>
        <taxon>Streptomycetaceae</taxon>
        <taxon>Streptomyces</taxon>
    </lineage>
</organism>
<dbReference type="PANTHER" id="PTHR11895:SF76">
    <property type="entry name" value="INDOLEACETAMIDE HYDROLASE"/>
    <property type="match status" value="1"/>
</dbReference>
<reference evidence="2" key="1">
    <citation type="journal article" date="2014" name="Int. J. Syst. Evol. Microbiol.">
        <title>Complete genome sequence of Corynebacterium casei LMG S-19264T (=DSM 44701T), isolated from a smear-ripened cheese.</title>
        <authorList>
            <consortium name="US DOE Joint Genome Institute (JGI-PGF)"/>
            <person name="Walter F."/>
            <person name="Albersmeier A."/>
            <person name="Kalinowski J."/>
            <person name="Ruckert C."/>
        </authorList>
    </citation>
    <scope>NUCLEOTIDE SEQUENCE</scope>
    <source>
        <strain evidence="2">JCM 4637</strain>
    </source>
</reference>
<dbReference type="InterPro" id="IPR023631">
    <property type="entry name" value="Amidase_dom"/>
</dbReference>
<gene>
    <name evidence="2" type="ORF">GCM10010334_22550</name>
</gene>
<dbReference type="PANTHER" id="PTHR11895">
    <property type="entry name" value="TRANSAMIDASE"/>
    <property type="match status" value="1"/>
</dbReference>
<dbReference type="PROSITE" id="PS00571">
    <property type="entry name" value="AMIDASES"/>
    <property type="match status" value="1"/>
</dbReference>
<dbReference type="InterPro" id="IPR020556">
    <property type="entry name" value="Amidase_CS"/>
</dbReference>
<reference evidence="2" key="2">
    <citation type="submission" date="2020-09" db="EMBL/GenBank/DDBJ databases">
        <authorList>
            <person name="Sun Q."/>
            <person name="Ohkuma M."/>
        </authorList>
    </citation>
    <scope>NUCLEOTIDE SEQUENCE</scope>
    <source>
        <strain evidence="2">JCM 4637</strain>
    </source>
</reference>